<organism evidence="1 2">
    <name type="scientific">Paenibacillus algicola</name>
    <dbReference type="NCBI Taxonomy" id="2565926"/>
    <lineage>
        <taxon>Bacteria</taxon>
        <taxon>Bacillati</taxon>
        <taxon>Bacillota</taxon>
        <taxon>Bacilli</taxon>
        <taxon>Bacillales</taxon>
        <taxon>Paenibacillaceae</taxon>
        <taxon>Paenibacillus</taxon>
    </lineage>
</organism>
<dbReference type="EMBL" id="CP040396">
    <property type="protein sequence ID" value="QCT04099.1"/>
    <property type="molecule type" value="Genomic_DNA"/>
</dbReference>
<reference evidence="1 2" key="1">
    <citation type="submission" date="2019-05" db="EMBL/GenBank/DDBJ databases">
        <authorList>
            <person name="Chen C."/>
        </authorList>
    </citation>
    <scope>NUCLEOTIDE SEQUENCE [LARGE SCALE GENOMIC DNA]</scope>
    <source>
        <strain evidence="1 2">HB172198</strain>
    </source>
</reference>
<name>A0A4P8XTP0_9BACL</name>
<protein>
    <submittedName>
        <fullName evidence="1">Uncharacterized protein</fullName>
    </submittedName>
</protein>
<sequence length="40" mass="4721">MKAPSYYFAQNVIVMQILITKQEKWPVCLGGPIFRLYFIL</sequence>
<dbReference type="AlphaFoldDB" id="A0A4P8XTP0"/>
<accession>A0A4P8XTP0</accession>
<dbReference type="Proteomes" id="UP000300879">
    <property type="component" value="Chromosome"/>
</dbReference>
<dbReference type="KEGG" id="palo:E6C60_3388"/>
<evidence type="ECO:0000313" key="1">
    <source>
        <dbReference type="EMBL" id="QCT04099.1"/>
    </source>
</evidence>
<gene>
    <name evidence="1" type="ORF">E6C60_3388</name>
</gene>
<proteinExistence type="predicted"/>
<keyword evidence="2" id="KW-1185">Reference proteome</keyword>
<evidence type="ECO:0000313" key="2">
    <source>
        <dbReference type="Proteomes" id="UP000300879"/>
    </source>
</evidence>